<dbReference type="CDD" id="cd00085">
    <property type="entry name" value="HNHc"/>
    <property type="match status" value="1"/>
</dbReference>
<keyword evidence="2" id="KW-0540">Nuclease</keyword>
<dbReference type="EMBL" id="CP003653">
    <property type="protein sequence ID" value="AFZ36046.1"/>
    <property type="molecule type" value="Genomic_DNA"/>
</dbReference>
<gene>
    <name evidence="2" type="ordered locus">Sta7437_2513</name>
</gene>
<feature type="domain" description="HNH" evidence="1">
    <location>
        <begin position="185"/>
        <end position="220"/>
    </location>
</feature>
<dbReference type="HOGENOM" id="CLU_958697_0_0_3"/>
<dbReference type="InterPro" id="IPR003615">
    <property type="entry name" value="HNH_nuc"/>
</dbReference>
<dbReference type="Gene3D" id="1.10.30.50">
    <property type="match status" value="1"/>
</dbReference>
<protein>
    <submittedName>
        <fullName evidence="2">HNH endonuclease</fullName>
    </submittedName>
</protein>
<dbReference type="InterPro" id="IPR002711">
    <property type="entry name" value="HNH"/>
</dbReference>
<dbReference type="OrthoDB" id="581465at2"/>
<dbReference type="GO" id="GO:0004519">
    <property type="term" value="F:endonuclease activity"/>
    <property type="evidence" value="ECO:0007669"/>
    <property type="project" value="UniProtKB-KW"/>
</dbReference>
<evidence type="ECO:0000313" key="2">
    <source>
        <dbReference type="EMBL" id="AFZ36046.1"/>
    </source>
</evidence>
<keyword evidence="2" id="KW-0255">Endonuclease</keyword>
<keyword evidence="2" id="KW-0378">Hydrolase</keyword>
<reference evidence="3" key="1">
    <citation type="journal article" date="2013" name="Proc. Natl. Acad. Sci. U.S.A.">
        <title>Improving the coverage of the cyanobacterial phylum using diversity-driven genome sequencing.</title>
        <authorList>
            <person name="Shih P.M."/>
            <person name="Wu D."/>
            <person name="Latifi A."/>
            <person name="Axen S.D."/>
            <person name="Fewer D.P."/>
            <person name="Talla E."/>
            <person name="Calteau A."/>
            <person name="Cai F."/>
            <person name="Tandeau de Marsac N."/>
            <person name="Rippka R."/>
            <person name="Herdman M."/>
            <person name="Sivonen K."/>
            <person name="Coursin T."/>
            <person name="Laurent T."/>
            <person name="Goodwin L."/>
            <person name="Nolan M."/>
            <person name="Davenport K.W."/>
            <person name="Han C.S."/>
            <person name="Rubin E.M."/>
            <person name="Eisen J.A."/>
            <person name="Woyke T."/>
            <person name="Gugger M."/>
            <person name="Kerfeld C.A."/>
        </authorList>
    </citation>
    <scope>NUCLEOTIDE SEQUENCE [LARGE SCALE GENOMIC DNA]</scope>
    <source>
        <strain evidence="3">ATCC 29371 / PCC 7437</strain>
    </source>
</reference>
<dbReference type="GO" id="GO:0008270">
    <property type="term" value="F:zinc ion binding"/>
    <property type="evidence" value="ECO:0007669"/>
    <property type="project" value="InterPro"/>
</dbReference>
<dbReference type="Proteomes" id="UP000010473">
    <property type="component" value="Chromosome"/>
</dbReference>
<dbReference type="AlphaFoldDB" id="K9XVE2"/>
<accession>K9XVE2</accession>
<evidence type="ECO:0000259" key="1">
    <source>
        <dbReference type="Pfam" id="PF01844"/>
    </source>
</evidence>
<dbReference type="STRING" id="111780.Sta7437_2513"/>
<name>K9XVE2_STAC7</name>
<dbReference type="Pfam" id="PF01844">
    <property type="entry name" value="HNH"/>
    <property type="match status" value="1"/>
</dbReference>
<sequence length="315" mass="36740">MEYEEIHSFLDTTADKLESCWDVKILSHIANQRVPDLVMSGRGTLLRADIHLLWTQWFLESICDPNKFINSSQGYAHIFKVVQQRIPFICNQISESELQKLTIDISRLIAKEVERRKTRKRIRLDIDKKKLLWDIQGLEPRCWICGYKFTNWAENKFLGYSNCKEVPLPRFVDYMTLHGLKQRDVSVEIDHAVPFSKGGTDELDNLRLSCGWCNCHKSDRLSIYDVTVQPQIIEHPKFGKQSIPHPFWVVRLLSIRRRCEYEGNCDKTVNNSQLTLIYKHPEGAMNPANLKVICQEHDPLGSSRLISRDIAEQMR</sequence>
<dbReference type="eggNOG" id="COG1403">
    <property type="taxonomic scope" value="Bacteria"/>
</dbReference>
<dbReference type="RefSeq" id="WP_015193714.1">
    <property type="nucleotide sequence ID" value="NC_019748.1"/>
</dbReference>
<keyword evidence="3" id="KW-1185">Reference proteome</keyword>
<evidence type="ECO:0000313" key="3">
    <source>
        <dbReference type="Proteomes" id="UP000010473"/>
    </source>
</evidence>
<proteinExistence type="predicted"/>
<dbReference type="KEGG" id="scs:Sta7437_2513"/>
<organism evidence="2 3">
    <name type="scientific">Stanieria cyanosphaera (strain ATCC 29371 / PCC 7437)</name>
    <dbReference type="NCBI Taxonomy" id="111780"/>
    <lineage>
        <taxon>Bacteria</taxon>
        <taxon>Bacillati</taxon>
        <taxon>Cyanobacteriota</taxon>
        <taxon>Cyanophyceae</taxon>
        <taxon>Pleurocapsales</taxon>
        <taxon>Dermocarpellaceae</taxon>
        <taxon>Stanieria</taxon>
    </lineage>
</organism>
<dbReference type="GO" id="GO:0003676">
    <property type="term" value="F:nucleic acid binding"/>
    <property type="evidence" value="ECO:0007669"/>
    <property type="project" value="InterPro"/>
</dbReference>